<proteinExistence type="predicted"/>
<reference evidence="2" key="1">
    <citation type="journal article" date="2010" name="ISME J.">
        <title>Metagenome of the Mediterranean deep chlorophyll maximum studied by direct and fosmid library 454 pyrosequencing.</title>
        <authorList>
            <person name="Ghai R."/>
            <person name="Martin-Cuadrado A.B."/>
            <person name="Molto A.G."/>
            <person name="Heredia I.G."/>
            <person name="Cabrera R."/>
            <person name="Martin J."/>
            <person name="Verdu M."/>
            <person name="Deschamps P."/>
            <person name="Moreira D."/>
            <person name="Lopez-Garcia P."/>
            <person name="Mira A."/>
            <person name="Rodriguez-Valera F."/>
        </authorList>
    </citation>
    <scope>NUCLEOTIDE SEQUENCE</scope>
</reference>
<feature type="transmembrane region" description="Helical" evidence="1">
    <location>
        <begin position="114"/>
        <end position="138"/>
    </location>
</feature>
<dbReference type="AlphaFoldDB" id="D6PJN9"/>
<dbReference type="EMBL" id="GU943111">
    <property type="protein sequence ID" value="ADD95940.1"/>
    <property type="molecule type" value="Genomic_DNA"/>
</dbReference>
<protein>
    <recommendedName>
        <fullName evidence="3">Lycopene cyclase domain-containing protein</fullName>
    </recommendedName>
</protein>
<keyword evidence="1" id="KW-0472">Membrane</keyword>
<feature type="transmembrane region" description="Helical" evidence="1">
    <location>
        <begin position="49"/>
        <end position="70"/>
    </location>
</feature>
<evidence type="ECO:0000313" key="2">
    <source>
        <dbReference type="EMBL" id="ADD95940.1"/>
    </source>
</evidence>
<sequence>MQRVILYALTIGLGLFVSAEYSEWPVNIWCIGLFISLFIRAERKEKIEMITVLAFATPMELFFSEVWLIYEYQRGMMPLFVPVGHWFLFDAGRRISAYLPVRKAMISLTPFVPLVIYGVWSGGDTSGIFLLLLVLGFTKWGPQPALYATMAWAALLMELWGTYLANWVWANEVPWTGLTAWNPPLLVGAFYCLGDLLVNLSVTKFESKYPLEVTE</sequence>
<organism evidence="2">
    <name type="scientific">uncultured organism MedDCM-OCT-S04-C1</name>
    <dbReference type="NCBI Taxonomy" id="743604"/>
    <lineage>
        <taxon>unclassified sequences</taxon>
        <taxon>environmental samples</taxon>
    </lineage>
</organism>
<feature type="transmembrane region" description="Helical" evidence="1">
    <location>
        <begin position="145"/>
        <end position="165"/>
    </location>
</feature>
<name>D6PJN9_9ZZZZ</name>
<feature type="transmembrane region" description="Helical" evidence="1">
    <location>
        <begin position="185"/>
        <end position="202"/>
    </location>
</feature>
<keyword evidence="1" id="KW-0812">Transmembrane</keyword>
<evidence type="ECO:0000256" key="1">
    <source>
        <dbReference type="SAM" id="Phobius"/>
    </source>
</evidence>
<evidence type="ECO:0008006" key="3">
    <source>
        <dbReference type="Google" id="ProtNLM"/>
    </source>
</evidence>
<accession>D6PJN9</accession>
<keyword evidence="1" id="KW-1133">Transmembrane helix</keyword>